<comment type="caution">
    <text evidence="3">The sequence shown here is derived from an EMBL/GenBank/DDBJ whole genome shotgun (WGS) entry which is preliminary data.</text>
</comment>
<feature type="transmembrane region" description="Helical" evidence="2">
    <location>
        <begin position="6"/>
        <end position="29"/>
    </location>
</feature>
<keyword evidence="4" id="KW-1185">Reference proteome</keyword>
<gene>
    <name evidence="3" type="primary">pilV</name>
    <name evidence="3" type="ORF">JF535_05695</name>
</gene>
<dbReference type="InterPro" id="IPR013362">
    <property type="entry name" value="Pilus_4_PilV"/>
</dbReference>
<evidence type="ECO:0000313" key="4">
    <source>
        <dbReference type="Proteomes" id="UP000664293"/>
    </source>
</evidence>
<evidence type="ECO:0000256" key="2">
    <source>
        <dbReference type="SAM" id="Phobius"/>
    </source>
</evidence>
<keyword evidence="2" id="KW-0812">Transmembrane</keyword>
<organism evidence="3 4">
    <name type="scientific">Microbulbifer salipaludis</name>
    <dbReference type="NCBI Taxonomy" id="187980"/>
    <lineage>
        <taxon>Bacteria</taxon>
        <taxon>Pseudomonadati</taxon>
        <taxon>Pseudomonadota</taxon>
        <taxon>Gammaproteobacteria</taxon>
        <taxon>Cellvibrionales</taxon>
        <taxon>Microbulbiferaceae</taxon>
        <taxon>Microbulbifer</taxon>
    </lineage>
</organism>
<accession>A0ABS3E4W7</accession>
<protein>
    <submittedName>
        <fullName evidence="3">Type IV pilus modification protein PilV</fullName>
    </submittedName>
</protein>
<name>A0ABS3E4W7_9GAMM</name>
<evidence type="ECO:0000256" key="1">
    <source>
        <dbReference type="SAM" id="MobiDB-lite"/>
    </source>
</evidence>
<dbReference type="EMBL" id="JAEKJR010000001">
    <property type="protein sequence ID" value="MBN8430346.1"/>
    <property type="molecule type" value="Genomic_DNA"/>
</dbReference>
<keyword evidence="2" id="KW-0472">Membrane</keyword>
<dbReference type="Proteomes" id="UP000664293">
    <property type="component" value="Unassembled WGS sequence"/>
</dbReference>
<evidence type="ECO:0000313" key="3">
    <source>
        <dbReference type="EMBL" id="MBN8430346.1"/>
    </source>
</evidence>
<proteinExistence type="predicted"/>
<reference evidence="3 4" key="1">
    <citation type="submission" date="2020-12" db="EMBL/GenBank/DDBJ databases">
        <title>Oil enriched cultivation method for isolating marine PHA-producing bacteria.</title>
        <authorList>
            <person name="Zheng W."/>
            <person name="Yu S."/>
            <person name="Huang Y."/>
        </authorList>
    </citation>
    <scope>NUCLEOTIDE SEQUENCE [LARGE SCALE GENOMIC DNA]</scope>
    <source>
        <strain evidence="3 4">SN0-2</strain>
    </source>
</reference>
<keyword evidence="2" id="KW-1133">Transmembrane helix</keyword>
<sequence>MKQQQGAGLIEVLVTVLILGTSLLALAALQSKSLQYNHSAYLRSQANILAYDMLDRIRLNQEKLDEYLLEEAPVPAEGAPEEPLPSETTIASQDLAQWQAALAAALPGASGEVRCNGANKVCTVTIEWSEQNNSGDTSEDTTTFVYSTRI</sequence>
<dbReference type="NCBIfam" id="TIGR02523">
    <property type="entry name" value="type_IV_pilV"/>
    <property type="match status" value="1"/>
</dbReference>
<dbReference type="RefSeq" id="WP_207000029.1">
    <property type="nucleotide sequence ID" value="NZ_JAEKJR010000001.1"/>
</dbReference>
<feature type="region of interest" description="Disordered" evidence="1">
    <location>
        <begin position="131"/>
        <end position="150"/>
    </location>
</feature>